<dbReference type="Pfam" id="PF07686">
    <property type="entry name" value="V-set"/>
    <property type="match status" value="1"/>
</dbReference>
<feature type="non-terminal residue" evidence="3">
    <location>
        <position position="728"/>
    </location>
</feature>
<dbReference type="InterPro" id="IPR007110">
    <property type="entry name" value="Ig-like_dom"/>
</dbReference>
<dbReference type="SMART" id="SM00409">
    <property type="entry name" value="IG"/>
    <property type="match status" value="1"/>
</dbReference>
<evidence type="ECO:0000256" key="1">
    <source>
        <dbReference type="SAM" id="MobiDB-lite"/>
    </source>
</evidence>
<sequence>CAHRVSNFDQCSDRLRGRSLAPSYSPQSKVSIEVSGRSKSATCVTIQQQHQSTRPMRQKQCCTTKRITTQVKQHPHSQFFDLVHQANHLVATKCQTKTSFSIENKMPHSIDKKTANDQTTNSPHNLNLHSGSICRQSVAVAQHHDKNDRPSLLLSLLLATICVYLLSLESNVCNAIVVERVRFVATPAGRSDYALLGESVEISCHYLMQHEDEKILSIVWTKDKHEVLRYRSKSQRLEIVSRILSGHVKLGSTPTNVMLTNVTLAMHGTYTCTIVTDMGQSSNEIALIVITPNACRTNDWHFESATNKCTEHVQFDCRSFHPLPVPACGLWNTRLAKFISSVLISIVPDTVTSTGAEQSGAAPVTAVRTYRVSYSNVFEFNATTRVALNGGFPIQQNTMTYDKTNKLSLISDHQLKASASETADTSTTTAKQKQAMLRQLRPPNGLTFRCELMVPDTTWRLNIEKELFYEPFDCYEDPLEYLARIRRNLTALVTGALSLSEHAHHMLPPATAASSEMKSNELDTDHYSIDDYSSSNNLMRYELLGPTNCWHRARHKSMARFSCVASEARLRGAQYLECHAGEWRLLTSAGSMVGLSSQPKSSYLKLNSNNRDRNNNNDEEDDFDDHHAKLAELDVEPLEPIGAGNGGTWTPARALAELPTCVIPVSRRLLPLTHSPVDQGHERVHHVHVAGQNINSGAIYQFAINLVMLVVAVSASTSLTLQGGSSSA</sequence>
<gene>
    <name evidence="3" type="ORF">GZH46_02407</name>
</gene>
<evidence type="ECO:0000259" key="2">
    <source>
        <dbReference type="PROSITE" id="PS50835"/>
    </source>
</evidence>
<proteinExistence type="predicted"/>
<feature type="non-terminal residue" evidence="3">
    <location>
        <position position="1"/>
    </location>
</feature>
<reference evidence="3 4" key="1">
    <citation type="submission" date="2020-10" db="EMBL/GenBank/DDBJ databases">
        <authorList>
            <person name="Klimov P.B."/>
            <person name="Dyachkov S.M."/>
            <person name="Chetverikov P.E."/>
        </authorList>
    </citation>
    <scope>NUCLEOTIDE SEQUENCE [LARGE SCALE GENOMIC DNA]</scope>
    <source>
        <strain evidence="3">BMOC 18-1129-001#AD2665</strain>
        <tissue evidence="3">Entire mites</tissue>
    </source>
</reference>
<accession>A0ABQ7S6N1</accession>
<dbReference type="InterPro" id="IPR036179">
    <property type="entry name" value="Ig-like_dom_sf"/>
</dbReference>
<evidence type="ECO:0000313" key="3">
    <source>
        <dbReference type="EMBL" id="KAG9509084.1"/>
    </source>
</evidence>
<dbReference type="Gene3D" id="2.60.40.10">
    <property type="entry name" value="Immunoglobulins"/>
    <property type="match status" value="1"/>
</dbReference>
<feature type="region of interest" description="Disordered" evidence="1">
    <location>
        <begin position="599"/>
        <end position="623"/>
    </location>
</feature>
<feature type="domain" description="Ig-like" evidence="2">
    <location>
        <begin position="187"/>
        <end position="286"/>
    </location>
</feature>
<organism evidence="3 4">
    <name type="scientific">Fragariocoptes setiger</name>
    <dbReference type="NCBI Taxonomy" id="1670756"/>
    <lineage>
        <taxon>Eukaryota</taxon>
        <taxon>Metazoa</taxon>
        <taxon>Ecdysozoa</taxon>
        <taxon>Arthropoda</taxon>
        <taxon>Chelicerata</taxon>
        <taxon>Arachnida</taxon>
        <taxon>Acari</taxon>
        <taxon>Acariformes</taxon>
        <taxon>Trombidiformes</taxon>
        <taxon>Prostigmata</taxon>
        <taxon>Eupodina</taxon>
        <taxon>Eriophyoidea</taxon>
        <taxon>Phytoptidae</taxon>
        <taxon>Fragariocoptes</taxon>
    </lineage>
</organism>
<dbReference type="SUPFAM" id="SSF48726">
    <property type="entry name" value="Immunoglobulin"/>
    <property type="match status" value="1"/>
</dbReference>
<comment type="caution">
    <text evidence="3">The sequence shown here is derived from an EMBL/GenBank/DDBJ whole genome shotgun (WGS) entry which is preliminary data.</text>
</comment>
<protein>
    <recommendedName>
        <fullName evidence="2">Ig-like domain-containing protein</fullName>
    </recommendedName>
</protein>
<dbReference type="InterPro" id="IPR013783">
    <property type="entry name" value="Ig-like_fold"/>
</dbReference>
<keyword evidence="4" id="KW-1185">Reference proteome</keyword>
<name>A0ABQ7S6N1_9ACAR</name>
<dbReference type="InterPro" id="IPR003599">
    <property type="entry name" value="Ig_sub"/>
</dbReference>
<dbReference type="EMBL" id="JAIFTH010000685">
    <property type="protein sequence ID" value="KAG9509084.1"/>
    <property type="molecule type" value="Genomic_DNA"/>
</dbReference>
<dbReference type="InterPro" id="IPR013106">
    <property type="entry name" value="Ig_V-set"/>
</dbReference>
<dbReference type="Proteomes" id="UP000825002">
    <property type="component" value="Unassembled WGS sequence"/>
</dbReference>
<evidence type="ECO:0000313" key="4">
    <source>
        <dbReference type="Proteomes" id="UP000825002"/>
    </source>
</evidence>
<feature type="compositionally biased region" description="Polar residues" evidence="1">
    <location>
        <begin position="599"/>
        <end position="608"/>
    </location>
</feature>
<dbReference type="PROSITE" id="PS50835">
    <property type="entry name" value="IG_LIKE"/>
    <property type="match status" value="1"/>
</dbReference>